<feature type="transmembrane region" description="Helical" evidence="1">
    <location>
        <begin position="20"/>
        <end position="40"/>
    </location>
</feature>
<evidence type="ECO:0000256" key="1">
    <source>
        <dbReference type="SAM" id="Phobius"/>
    </source>
</evidence>
<evidence type="ECO:0000313" key="2">
    <source>
        <dbReference type="EMBL" id="KKN62328.1"/>
    </source>
</evidence>
<comment type="caution">
    <text evidence="2">The sequence shown here is derived from an EMBL/GenBank/DDBJ whole genome shotgun (WGS) entry which is preliminary data.</text>
</comment>
<sequence>MSAVTDPRGQFLARQCSSGAIVLAGVLLVSLGVGLWPELIHPSEGEGAAPPALQSVGVGNVVFWLLVWPLVVLRRFQRTGRRPGLGAMLGEWVVCLIASLPFYVVGAFFEAKSTADAGRTLLAVAMVWPVAALSAVWLTKRGVRTGVLLALLLIVFAPPAVYYIIREWYGLSPVGPADLAWQLGPLTLVAEVARARGQGWLPRPVWAAAAWSAAFVAVGLIAKAAGARKPSAGPQNAVTP</sequence>
<keyword evidence="1" id="KW-1133">Transmembrane helix</keyword>
<name>A0A0F9V952_9ZZZZ</name>
<reference evidence="2" key="1">
    <citation type="journal article" date="2015" name="Nature">
        <title>Complex archaea that bridge the gap between prokaryotes and eukaryotes.</title>
        <authorList>
            <person name="Spang A."/>
            <person name="Saw J.H."/>
            <person name="Jorgensen S.L."/>
            <person name="Zaremba-Niedzwiedzka K."/>
            <person name="Martijn J."/>
            <person name="Lind A.E."/>
            <person name="van Eijk R."/>
            <person name="Schleper C."/>
            <person name="Guy L."/>
            <person name="Ettema T.J."/>
        </authorList>
    </citation>
    <scope>NUCLEOTIDE SEQUENCE</scope>
</reference>
<dbReference type="EMBL" id="LAZR01000628">
    <property type="protein sequence ID" value="KKN62328.1"/>
    <property type="molecule type" value="Genomic_DNA"/>
</dbReference>
<feature type="transmembrane region" description="Helical" evidence="1">
    <location>
        <begin position="146"/>
        <end position="165"/>
    </location>
</feature>
<feature type="transmembrane region" description="Helical" evidence="1">
    <location>
        <begin position="121"/>
        <end position="139"/>
    </location>
</feature>
<feature type="transmembrane region" description="Helical" evidence="1">
    <location>
        <begin position="85"/>
        <end position="109"/>
    </location>
</feature>
<feature type="transmembrane region" description="Helical" evidence="1">
    <location>
        <begin position="52"/>
        <end position="73"/>
    </location>
</feature>
<keyword evidence="1" id="KW-0472">Membrane</keyword>
<protein>
    <submittedName>
        <fullName evidence="2">Uncharacterized protein</fullName>
    </submittedName>
</protein>
<gene>
    <name evidence="2" type="ORF">LCGC14_0512910</name>
</gene>
<organism evidence="2">
    <name type="scientific">marine sediment metagenome</name>
    <dbReference type="NCBI Taxonomy" id="412755"/>
    <lineage>
        <taxon>unclassified sequences</taxon>
        <taxon>metagenomes</taxon>
        <taxon>ecological metagenomes</taxon>
    </lineage>
</organism>
<keyword evidence="1" id="KW-0812">Transmembrane</keyword>
<accession>A0A0F9V952</accession>
<proteinExistence type="predicted"/>
<dbReference type="AlphaFoldDB" id="A0A0F9V952"/>
<feature type="transmembrane region" description="Helical" evidence="1">
    <location>
        <begin position="205"/>
        <end position="222"/>
    </location>
</feature>